<organism evidence="1 2">
    <name type="scientific">Deinococcus navajonensis</name>
    <dbReference type="NCBI Taxonomy" id="309884"/>
    <lineage>
        <taxon>Bacteria</taxon>
        <taxon>Thermotogati</taxon>
        <taxon>Deinococcota</taxon>
        <taxon>Deinococci</taxon>
        <taxon>Deinococcales</taxon>
        <taxon>Deinococcaceae</taxon>
        <taxon>Deinococcus</taxon>
    </lineage>
</organism>
<evidence type="ECO:0000313" key="2">
    <source>
        <dbReference type="Proteomes" id="UP001595998"/>
    </source>
</evidence>
<dbReference type="EMBL" id="JBHSEH010000005">
    <property type="protein sequence ID" value="MFC4426035.1"/>
    <property type="molecule type" value="Genomic_DNA"/>
</dbReference>
<sequence>MNVTRHFSDTRTDKGRVRFLVHPGRVSLVAETEGWQHHSTHTSLDEAAIFLATLPEVPGPLYERALNDLEQARLFGRSAA</sequence>
<dbReference type="Proteomes" id="UP001595998">
    <property type="component" value="Unassembled WGS sequence"/>
</dbReference>
<reference evidence="2" key="1">
    <citation type="journal article" date="2019" name="Int. J. Syst. Evol. Microbiol.">
        <title>The Global Catalogue of Microorganisms (GCM) 10K type strain sequencing project: providing services to taxonomists for standard genome sequencing and annotation.</title>
        <authorList>
            <consortium name="The Broad Institute Genomics Platform"/>
            <consortium name="The Broad Institute Genome Sequencing Center for Infectious Disease"/>
            <person name="Wu L."/>
            <person name="Ma J."/>
        </authorList>
    </citation>
    <scope>NUCLEOTIDE SEQUENCE [LARGE SCALE GENOMIC DNA]</scope>
    <source>
        <strain evidence="2">CCUG 56029</strain>
    </source>
</reference>
<protein>
    <submittedName>
        <fullName evidence="1">Uncharacterized protein</fullName>
    </submittedName>
</protein>
<accession>A0ABV8XNY2</accession>
<dbReference type="RefSeq" id="WP_380038014.1">
    <property type="nucleotide sequence ID" value="NZ_JBHSEH010000005.1"/>
</dbReference>
<gene>
    <name evidence="1" type="ORF">ACFOZ9_07390</name>
</gene>
<name>A0ABV8XNY2_9DEIO</name>
<evidence type="ECO:0000313" key="1">
    <source>
        <dbReference type="EMBL" id="MFC4426035.1"/>
    </source>
</evidence>
<comment type="caution">
    <text evidence="1">The sequence shown here is derived from an EMBL/GenBank/DDBJ whole genome shotgun (WGS) entry which is preliminary data.</text>
</comment>
<proteinExistence type="predicted"/>
<keyword evidence="2" id="KW-1185">Reference proteome</keyword>